<dbReference type="AlphaFoldDB" id="A0A7C9VI67"/>
<proteinExistence type="predicted"/>
<name>A0A7C9VI67_9HYPH</name>
<keyword evidence="3" id="KW-1185">Reference proteome</keyword>
<sequence length="198" mass="21168">MKMRSLIFAAYFVVAGVVQSAVTHACGFENPQAIALGTLNLKYPDAVHVLAAVWRAEDAGFLIPRRGRADGAGSFAFYRAASVVKKLGVNLADSLPAETGMAISVVLIPQVMWTRLEVGPDGLTVQSHAGGPRDGDLVIVTEEKVIRELVDRKLDSGTAEITGLLRFYGDPEEIANVRAALAKTDQAERTPSFAFAGR</sequence>
<dbReference type="RefSeq" id="WP_165121342.1">
    <property type="nucleotide sequence ID" value="NZ_JAAKZG010000022.1"/>
</dbReference>
<dbReference type="Proteomes" id="UP000481252">
    <property type="component" value="Unassembled WGS sequence"/>
</dbReference>
<keyword evidence="1" id="KW-0732">Signal</keyword>
<reference evidence="2 3" key="1">
    <citation type="submission" date="2020-02" db="EMBL/GenBank/DDBJ databases">
        <title>Genome sequence of the type strain CGMCC 1.15528 of Mesorhizobium zhangyense.</title>
        <authorList>
            <person name="Gao J."/>
            <person name="Sun J."/>
        </authorList>
    </citation>
    <scope>NUCLEOTIDE SEQUENCE [LARGE SCALE GENOMIC DNA]</scope>
    <source>
        <strain evidence="2 3">CGMCC 1.15528</strain>
    </source>
</reference>
<dbReference type="EMBL" id="JAAKZG010000022">
    <property type="protein sequence ID" value="NGN44971.1"/>
    <property type="molecule type" value="Genomic_DNA"/>
</dbReference>
<evidence type="ECO:0000256" key="1">
    <source>
        <dbReference type="SAM" id="SignalP"/>
    </source>
</evidence>
<comment type="caution">
    <text evidence="2">The sequence shown here is derived from an EMBL/GenBank/DDBJ whole genome shotgun (WGS) entry which is preliminary data.</text>
</comment>
<gene>
    <name evidence="2" type="ORF">G6N74_28345</name>
</gene>
<protein>
    <submittedName>
        <fullName evidence="2">Uncharacterized protein</fullName>
    </submittedName>
</protein>
<organism evidence="2 3">
    <name type="scientific">Mesorhizobium zhangyense</name>
    <dbReference type="NCBI Taxonomy" id="1776730"/>
    <lineage>
        <taxon>Bacteria</taxon>
        <taxon>Pseudomonadati</taxon>
        <taxon>Pseudomonadota</taxon>
        <taxon>Alphaproteobacteria</taxon>
        <taxon>Hyphomicrobiales</taxon>
        <taxon>Phyllobacteriaceae</taxon>
        <taxon>Mesorhizobium</taxon>
    </lineage>
</organism>
<evidence type="ECO:0000313" key="2">
    <source>
        <dbReference type="EMBL" id="NGN44971.1"/>
    </source>
</evidence>
<feature type="signal peptide" evidence="1">
    <location>
        <begin position="1"/>
        <end position="20"/>
    </location>
</feature>
<feature type="chain" id="PRO_5028954719" evidence="1">
    <location>
        <begin position="21"/>
        <end position="198"/>
    </location>
</feature>
<accession>A0A7C9VI67</accession>
<evidence type="ECO:0000313" key="3">
    <source>
        <dbReference type="Proteomes" id="UP000481252"/>
    </source>
</evidence>